<feature type="domain" description="Glucose-methanol-choline oxidoreductase N-terminal" evidence="12">
    <location>
        <begin position="131"/>
        <end position="154"/>
    </location>
</feature>
<evidence type="ECO:0000256" key="4">
    <source>
        <dbReference type="ARBA" id="ARBA00022729"/>
    </source>
</evidence>
<comment type="similarity">
    <text evidence="2 10">Belongs to the GMC oxidoreductase family.</text>
</comment>
<accession>A0A0C3CNV1</accession>
<dbReference type="PANTHER" id="PTHR11552:SF201">
    <property type="entry name" value="GLUCOSE-METHANOL-CHOLINE OXIDOREDUCTASE N-TERMINAL DOMAIN-CONTAINING PROTEIN"/>
    <property type="match status" value="1"/>
</dbReference>
<evidence type="ECO:0000256" key="1">
    <source>
        <dbReference type="ARBA" id="ARBA00001974"/>
    </source>
</evidence>
<keyword evidence="5 9" id="KW-0274">FAD</keyword>
<dbReference type="GO" id="GO:0050660">
    <property type="term" value="F:flavin adenine dinucleotide binding"/>
    <property type="evidence" value="ECO:0007669"/>
    <property type="project" value="InterPro"/>
</dbReference>
<dbReference type="EMBL" id="KN832971">
    <property type="protein sequence ID" value="KIM91412.1"/>
    <property type="molecule type" value="Genomic_DNA"/>
</dbReference>
<dbReference type="OrthoDB" id="269227at2759"/>
<evidence type="ECO:0000256" key="2">
    <source>
        <dbReference type="ARBA" id="ARBA00010790"/>
    </source>
</evidence>
<feature type="binding site" evidence="9">
    <location>
        <position position="282"/>
    </location>
    <ligand>
        <name>FAD</name>
        <dbReference type="ChEBI" id="CHEBI:57692"/>
    </ligand>
</feature>
<dbReference type="GO" id="GO:0016614">
    <property type="term" value="F:oxidoreductase activity, acting on CH-OH group of donors"/>
    <property type="evidence" value="ECO:0007669"/>
    <property type="project" value="InterPro"/>
</dbReference>
<dbReference type="AlphaFoldDB" id="A0A0C3CNV1"/>
<feature type="active site" description="Proton donor" evidence="8">
    <location>
        <position position="577"/>
    </location>
</feature>
<keyword evidence="4 11" id="KW-0732">Signal</keyword>
<comment type="cofactor">
    <cofactor evidence="1 9">
        <name>FAD</name>
        <dbReference type="ChEBI" id="CHEBI:57692"/>
    </cofactor>
</comment>
<dbReference type="SUPFAM" id="SSF54373">
    <property type="entry name" value="FAD-linked reductases, C-terminal domain"/>
    <property type="match status" value="1"/>
</dbReference>
<feature type="active site" description="Proton acceptor" evidence="8">
    <location>
        <position position="620"/>
    </location>
</feature>
<dbReference type="InterPro" id="IPR036188">
    <property type="entry name" value="FAD/NAD-bd_sf"/>
</dbReference>
<evidence type="ECO:0000256" key="9">
    <source>
        <dbReference type="PIRSR" id="PIRSR000137-2"/>
    </source>
</evidence>
<evidence type="ECO:0000313" key="15">
    <source>
        <dbReference type="Proteomes" id="UP000054166"/>
    </source>
</evidence>
<feature type="binding site" evidence="9">
    <location>
        <position position="133"/>
    </location>
    <ligand>
        <name>FAD</name>
        <dbReference type="ChEBI" id="CHEBI:57692"/>
    </ligand>
</feature>
<evidence type="ECO:0000256" key="3">
    <source>
        <dbReference type="ARBA" id="ARBA00022630"/>
    </source>
</evidence>
<dbReference type="Proteomes" id="UP000054166">
    <property type="component" value="Unassembled WGS sequence"/>
</dbReference>
<dbReference type="PROSITE" id="PS00624">
    <property type="entry name" value="GMC_OXRED_2"/>
    <property type="match status" value="1"/>
</dbReference>
<evidence type="ECO:0000259" key="12">
    <source>
        <dbReference type="PROSITE" id="PS00623"/>
    </source>
</evidence>
<gene>
    <name evidence="14" type="ORF">PILCRDRAFT_810679</name>
</gene>
<feature type="signal peptide" evidence="11">
    <location>
        <begin position="1"/>
        <end position="17"/>
    </location>
</feature>
<proteinExistence type="inferred from homology"/>
<dbReference type="InterPro" id="IPR007867">
    <property type="entry name" value="GMC_OxRtase_C"/>
</dbReference>
<keyword evidence="3 10" id="KW-0285">Flavoprotein</keyword>
<feature type="domain" description="Glucose-methanol-choline oxidoreductase N-terminal" evidence="13">
    <location>
        <begin position="323"/>
        <end position="337"/>
    </location>
</feature>
<dbReference type="PANTHER" id="PTHR11552">
    <property type="entry name" value="GLUCOSE-METHANOL-CHOLINE GMC OXIDOREDUCTASE"/>
    <property type="match status" value="1"/>
</dbReference>
<dbReference type="HOGENOM" id="CLU_002865_6_1_1"/>
<reference evidence="14 15" key="1">
    <citation type="submission" date="2014-04" db="EMBL/GenBank/DDBJ databases">
        <authorList>
            <consortium name="DOE Joint Genome Institute"/>
            <person name="Kuo A."/>
            <person name="Tarkka M."/>
            <person name="Buscot F."/>
            <person name="Kohler A."/>
            <person name="Nagy L.G."/>
            <person name="Floudas D."/>
            <person name="Copeland A."/>
            <person name="Barry K.W."/>
            <person name="Cichocki N."/>
            <person name="Veneault-Fourrey C."/>
            <person name="LaButti K."/>
            <person name="Lindquist E.A."/>
            <person name="Lipzen A."/>
            <person name="Lundell T."/>
            <person name="Morin E."/>
            <person name="Murat C."/>
            <person name="Sun H."/>
            <person name="Tunlid A."/>
            <person name="Henrissat B."/>
            <person name="Grigoriev I.V."/>
            <person name="Hibbett D.S."/>
            <person name="Martin F."/>
            <person name="Nordberg H.P."/>
            <person name="Cantor M.N."/>
            <person name="Hua S.X."/>
        </authorList>
    </citation>
    <scope>NUCLEOTIDE SEQUENCE [LARGE SCALE GENOMIC DNA]</scope>
    <source>
        <strain evidence="14 15">F 1598</strain>
    </source>
</reference>
<evidence type="ECO:0000259" key="13">
    <source>
        <dbReference type="PROSITE" id="PS00624"/>
    </source>
</evidence>
<dbReference type="PROSITE" id="PS00623">
    <property type="entry name" value="GMC_OXRED_1"/>
    <property type="match status" value="1"/>
</dbReference>
<dbReference type="Pfam" id="PF05199">
    <property type="entry name" value="GMC_oxred_C"/>
    <property type="match status" value="1"/>
</dbReference>
<dbReference type="InterPro" id="IPR012132">
    <property type="entry name" value="GMC_OxRdtase"/>
</dbReference>
<keyword evidence="6" id="KW-0560">Oxidoreductase</keyword>
<evidence type="ECO:0000313" key="14">
    <source>
        <dbReference type="EMBL" id="KIM91412.1"/>
    </source>
</evidence>
<dbReference type="Gene3D" id="3.30.560.10">
    <property type="entry name" value="Glucose Oxidase, domain 3"/>
    <property type="match status" value="1"/>
</dbReference>
<feature type="binding site" evidence="9">
    <location>
        <begin position="141"/>
        <end position="144"/>
    </location>
    <ligand>
        <name>FAD</name>
        <dbReference type="ChEBI" id="CHEBI:57692"/>
    </ligand>
</feature>
<dbReference type="InterPro" id="IPR000172">
    <property type="entry name" value="GMC_OxRdtase_N"/>
</dbReference>
<sequence length="640" mass="67974">MKLGLALKLGLIGTALARISPRSPFARTAKADSNLASRSISSDGGQFAKSSYDYIVVGGGTAGLTVAARLSQTGRYTVGVLEAGGSGFGDPIVDIPGEFGADLGTKYDWNFTTAAGKGTNTGVPSIPFHRGKVLGGSSALNFMVWNRASMYEYDAWEALGNTGWNWKSMYSYMKKAETFHQPSQTVASLFGFSPSSFDYGSKGPVNVSFNKYVSVLAQKWLRALESLGIPTNNHPLAGNNVGASIQPSDINPRNTTRSYAAPAYLFPNAGRENLIVLTGALVEKINWSPKKIGDKVFASGVTFLSGGKEYTVAAKREVIISCGTVKTPQLLELSGIGAKEILSKAGVKVVVDLPSVGENVQDHGQAIMTWERNDEGFSLDTLRNNATFAQQQMALYANNSSNPPSILDETFPAIAYVPLSTVVDRATAKELVAEAAAHVRASKAPFKRTLEQQLAFLQHHPEKVSQIELIIADEFAATTVAPMPNKTYVTLSASPQHLLSRGSVHINSSNASHSPVINLNSFSVPYDVQIAVAGLAFLRKIAAAKEYAAIFGTEVAPGPGIDLRNYTVGAGFGVEYHTVGSASMIPQDQGGVVDSSLKVYGTLNVRVVDASIIPLHMSAHPSCTVYGIAEKAADIILSGK</sequence>
<evidence type="ECO:0000256" key="11">
    <source>
        <dbReference type="SAM" id="SignalP"/>
    </source>
</evidence>
<evidence type="ECO:0000256" key="8">
    <source>
        <dbReference type="PIRSR" id="PIRSR000137-1"/>
    </source>
</evidence>
<evidence type="ECO:0000256" key="5">
    <source>
        <dbReference type="ARBA" id="ARBA00022827"/>
    </source>
</evidence>
<keyword evidence="15" id="KW-1185">Reference proteome</keyword>
<dbReference type="Pfam" id="PF00732">
    <property type="entry name" value="GMC_oxred_N"/>
    <property type="match status" value="1"/>
</dbReference>
<dbReference type="PIRSF" id="PIRSF000137">
    <property type="entry name" value="Alcohol_oxidase"/>
    <property type="match status" value="1"/>
</dbReference>
<keyword evidence="7" id="KW-0325">Glycoprotein</keyword>
<evidence type="ECO:0000256" key="7">
    <source>
        <dbReference type="ARBA" id="ARBA00023180"/>
    </source>
</evidence>
<dbReference type="Gene3D" id="3.50.50.60">
    <property type="entry name" value="FAD/NAD(P)-binding domain"/>
    <property type="match status" value="1"/>
</dbReference>
<dbReference type="InParanoid" id="A0A0C3CNV1"/>
<protein>
    <submittedName>
        <fullName evidence="14">GMC oxidoreductase</fullName>
    </submittedName>
</protein>
<organism evidence="14 15">
    <name type="scientific">Piloderma croceum (strain F 1598)</name>
    <dbReference type="NCBI Taxonomy" id="765440"/>
    <lineage>
        <taxon>Eukaryota</taxon>
        <taxon>Fungi</taxon>
        <taxon>Dikarya</taxon>
        <taxon>Basidiomycota</taxon>
        <taxon>Agaricomycotina</taxon>
        <taxon>Agaricomycetes</taxon>
        <taxon>Agaricomycetidae</taxon>
        <taxon>Atheliales</taxon>
        <taxon>Atheliaceae</taxon>
        <taxon>Piloderma</taxon>
    </lineage>
</organism>
<evidence type="ECO:0000256" key="10">
    <source>
        <dbReference type="RuleBase" id="RU003968"/>
    </source>
</evidence>
<dbReference type="STRING" id="765440.A0A0C3CNV1"/>
<reference evidence="15" key="2">
    <citation type="submission" date="2015-01" db="EMBL/GenBank/DDBJ databases">
        <title>Evolutionary Origins and Diversification of the Mycorrhizal Mutualists.</title>
        <authorList>
            <consortium name="DOE Joint Genome Institute"/>
            <consortium name="Mycorrhizal Genomics Consortium"/>
            <person name="Kohler A."/>
            <person name="Kuo A."/>
            <person name="Nagy L.G."/>
            <person name="Floudas D."/>
            <person name="Copeland A."/>
            <person name="Barry K.W."/>
            <person name="Cichocki N."/>
            <person name="Veneault-Fourrey C."/>
            <person name="LaButti K."/>
            <person name="Lindquist E.A."/>
            <person name="Lipzen A."/>
            <person name="Lundell T."/>
            <person name="Morin E."/>
            <person name="Murat C."/>
            <person name="Riley R."/>
            <person name="Ohm R."/>
            <person name="Sun H."/>
            <person name="Tunlid A."/>
            <person name="Henrissat B."/>
            <person name="Grigoriev I.V."/>
            <person name="Hibbett D.S."/>
            <person name="Martin F."/>
        </authorList>
    </citation>
    <scope>NUCLEOTIDE SEQUENCE [LARGE SCALE GENOMIC DNA]</scope>
    <source>
        <strain evidence="15">F 1598</strain>
    </source>
</reference>
<name>A0A0C3CNV1_PILCF</name>
<feature type="chain" id="PRO_5002176141" evidence="11">
    <location>
        <begin position="18"/>
        <end position="640"/>
    </location>
</feature>
<evidence type="ECO:0000256" key="6">
    <source>
        <dbReference type="ARBA" id="ARBA00023002"/>
    </source>
</evidence>
<dbReference type="SUPFAM" id="SSF51905">
    <property type="entry name" value="FAD/NAD(P)-binding domain"/>
    <property type="match status" value="1"/>
</dbReference>